<dbReference type="PANTHER" id="PTHR14005:SF0">
    <property type="entry name" value="EUKARYOTIC TRANSLATION INITIATION FACTOR 3 SUBUNIT A"/>
    <property type="match status" value="1"/>
</dbReference>
<dbReference type="InterPro" id="IPR027512">
    <property type="entry name" value="EIF3A"/>
</dbReference>
<name>F9WF49_TRYCI</name>
<organism evidence="3 4">
    <name type="scientific">Trypanosoma congolense (strain IL3000)</name>
    <dbReference type="NCBI Taxonomy" id="1068625"/>
    <lineage>
        <taxon>Eukaryota</taxon>
        <taxon>Discoba</taxon>
        <taxon>Euglenozoa</taxon>
        <taxon>Kinetoplastea</taxon>
        <taxon>Metakinetoplastina</taxon>
        <taxon>Trypanosomatida</taxon>
        <taxon>Trypanosomatidae</taxon>
        <taxon>Trypanosoma</taxon>
        <taxon>Nannomonas</taxon>
    </lineage>
</organism>
<reference evidence="4" key="1">
    <citation type="submission" date="2011-07" db="EMBL/GenBank/DDBJ databases">
        <title>Divergent evolution of antigenic variation in African trypanosomes.</title>
        <authorList>
            <person name="Jackson A.P."/>
            <person name="Berry A."/>
            <person name="Allison H.C."/>
            <person name="Burton P."/>
            <person name="Anderson J."/>
            <person name="Aslett M."/>
            <person name="Brown R."/>
            <person name="Corton N."/>
            <person name="Harris D."/>
            <person name="Hauser H."/>
            <person name="Gamble J."/>
            <person name="Gilderthorp R."/>
            <person name="McQuillan J."/>
            <person name="Quail M.A."/>
            <person name="Sanders M."/>
            <person name="Van Tonder A."/>
            <person name="Ginger M.L."/>
            <person name="Donelson J.E."/>
            <person name="Field M.C."/>
            <person name="Barry J.D."/>
            <person name="Berriman M."/>
            <person name="Hertz-Fowler C."/>
        </authorList>
    </citation>
    <scope>NUCLEOTIDE SEQUENCE [LARGE SCALE GENOMIC DNA]</scope>
    <source>
        <strain evidence="4">IL3000</strain>
    </source>
</reference>
<proteinExistence type="predicted"/>
<dbReference type="PANTHER" id="PTHR14005">
    <property type="entry name" value="EUKARYOTIC TRANSLATION INITIATION FACTOR 3, THETA SUBUNIT"/>
    <property type="match status" value="1"/>
</dbReference>
<evidence type="ECO:0000313" key="3">
    <source>
        <dbReference type="EMBL" id="CCD15917.1"/>
    </source>
</evidence>
<dbReference type="Proteomes" id="UP000000702">
    <property type="component" value="Unassembled WGS sequence"/>
</dbReference>
<protein>
    <submittedName>
        <fullName evidence="3">WGS project CAEQ00000000 data, annotated contig 350</fullName>
    </submittedName>
</protein>
<dbReference type="GO" id="GO:0001732">
    <property type="term" value="P:formation of cytoplasmic translation initiation complex"/>
    <property type="evidence" value="ECO:0007669"/>
    <property type="project" value="TreeGrafter"/>
</dbReference>
<keyword evidence="1" id="KW-0175">Coiled coil</keyword>
<feature type="coiled-coil region" evidence="1">
    <location>
        <begin position="552"/>
        <end position="588"/>
    </location>
</feature>
<dbReference type="EMBL" id="CAEQ01002104">
    <property type="protein sequence ID" value="CCD15917.1"/>
    <property type="molecule type" value="Genomic_DNA"/>
</dbReference>
<dbReference type="GO" id="GO:0003729">
    <property type="term" value="F:mRNA binding"/>
    <property type="evidence" value="ECO:0007669"/>
    <property type="project" value="TreeGrafter"/>
</dbReference>
<dbReference type="AlphaFoldDB" id="F9WF49"/>
<dbReference type="Gene3D" id="1.25.40.860">
    <property type="match status" value="1"/>
</dbReference>
<dbReference type="SUPFAM" id="SSF48371">
    <property type="entry name" value="ARM repeat"/>
    <property type="match status" value="1"/>
</dbReference>
<dbReference type="GO" id="GO:0043614">
    <property type="term" value="C:multi-eIF complex"/>
    <property type="evidence" value="ECO:0007669"/>
    <property type="project" value="TreeGrafter"/>
</dbReference>
<feature type="region of interest" description="Disordered" evidence="2">
    <location>
        <begin position="737"/>
        <end position="763"/>
    </location>
</feature>
<dbReference type="GO" id="GO:0071541">
    <property type="term" value="C:eukaryotic translation initiation factor 3 complex, eIF3m"/>
    <property type="evidence" value="ECO:0007669"/>
    <property type="project" value="TreeGrafter"/>
</dbReference>
<gene>
    <name evidence="3" type="ORF">TCIL3000_0_09090</name>
</gene>
<dbReference type="GO" id="GO:0071540">
    <property type="term" value="C:eukaryotic translation initiation factor 3 complex, eIF3e"/>
    <property type="evidence" value="ECO:0007669"/>
    <property type="project" value="TreeGrafter"/>
</dbReference>
<dbReference type="GO" id="GO:0003743">
    <property type="term" value="F:translation initiation factor activity"/>
    <property type="evidence" value="ECO:0007669"/>
    <property type="project" value="TreeGrafter"/>
</dbReference>
<evidence type="ECO:0000256" key="2">
    <source>
        <dbReference type="SAM" id="MobiDB-lite"/>
    </source>
</evidence>
<sequence length="763" mass="88791">MRENTNSEDMARGCLRKAQELKDEGKYKEAIEAMQSLSDHKVQWSPVYESAIDLLAELCFKHTQGVMMDRFFNVFRWNRKKLSGTPYFGEGMRYTVGIVMKYLTELCERARVKAKEAEKKPSNEEVLLSALTDVSLAQRAKERYLSPAENITQAVSSEMLKFNVIGQSALMLPIYLETAAQLITHCQTYNLKWAIGRVGDCFVRFISRFLLAPIPTTMKLSEAYLHTMNKELKNDREKFYRDPTMPQQTVDVFRQLLETLTNMNNWNGVWITLQCFTKVLQEITQSCGPSRKSQIKAYAALASLFWKCSYPAFHAYCLGIAAYLTDDSKESIASKAVLATLCVSNFREKRSFARGSDSLLEKQARIAQLFGLRTAPELSFLQQRLQRMRIPQSASKDVLVLDELLRSEVFDEKVSRQAVEQLSQIVQRDGDLEMYQQPLRKVIIQRYLESMSTRVTKLDTTSLQAWESEPSKETYINEIEPFILNESRMAVEIDHKTDSITFNNATKAKVLQALNQVAEHVLVQPAASKRKLDIKPDRLRLVRERNRILHELQHHCEESAEARRKAAKEKEEAERKDAMMERIEHEAKRRDIARSAQELQGLAQYENYINRERRKLVLNRLRDKYKGFKASDTIAQKNPTDFVQEVTMLLAQHLRQSTQEKSRDVTRMNHFERACREIEIPRRKAIELEEAEKNRAERAAAWQNFLAQHRKEFDKRQRDNELLRKFLKEAALFEQQMPAKSKVSKRAEQEMLLEREKERLQGQ</sequence>
<accession>F9WF49</accession>
<evidence type="ECO:0000256" key="1">
    <source>
        <dbReference type="SAM" id="Coils"/>
    </source>
</evidence>
<dbReference type="GO" id="GO:0002188">
    <property type="term" value="P:translation reinitiation"/>
    <property type="evidence" value="ECO:0007669"/>
    <property type="project" value="TreeGrafter"/>
</dbReference>
<dbReference type="InterPro" id="IPR016024">
    <property type="entry name" value="ARM-type_fold"/>
</dbReference>
<reference evidence="3 4" key="2">
    <citation type="journal article" date="2012" name="Proc. Natl. Acad. Sci. U.S.A.">
        <title>Antigenic diversity is generated by distinct evolutionary mechanisms in African trypanosome species.</title>
        <authorList>
            <person name="Jackson A.P."/>
            <person name="Berry A."/>
            <person name="Aslett M."/>
            <person name="Allison H.C."/>
            <person name="Burton P."/>
            <person name="Vavrova-Anderson J."/>
            <person name="Brown R."/>
            <person name="Browne H."/>
            <person name="Corton N."/>
            <person name="Hauser H."/>
            <person name="Gamble J."/>
            <person name="Gilderthorp R."/>
            <person name="Marcello L."/>
            <person name="McQuillan J."/>
            <person name="Otto T.D."/>
            <person name="Quail M.A."/>
            <person name="Sanders M.J."/>
            <person name="van Tonder A."/>
            <person name="Ginger M.L."/>
            <person name="Field M.C."/>
            <person name="Barry J.D."/>
            <person name="Hertz-Fowler C."/>
            <person name="Berriman M."/>
        </authorList>
    </citation>
    <scope>NUCLEOTIDE SEQUENCE [LARGE SCALE GENOMIC DNA]</scope>
    <source>
        <strain evidence="3 4">IL3000</strain>
    </source>
</reference>
<dbReference type="OMA" id="IKYPGFK"/>
<comment type="caution">
    <text evidence="3">The sequence shown here is derived from an EMBL/GenBank/DDBJ whole genome shotgun (WGS) entry which is preliminary data.</text>
</comment>
<feature type="compositionally biased region" description="Basic and acidic residues" evidence="2">
    <location>
        <begin position="745"/>
        <end position="763"/>
    </location>
</feature>
<keyword evidence="4" id="KW-1185">Reference proteome</keyword>
<evidence type="ECO:0000313" key="4">
    <source>
        <dbReference type="Proteomes" id="UP000000702"/>
    </source>
</evidence>
<dbReference type="VEuPathDB" id="TriTrypDB:TcIL3000_0_09090"/>